<sequence length="60" mass="7201">MQGLNDFISWHSQEFHVCTLIKVISSSNIKKHKLIEIFPSLAWDTFNNLEYLFTVKHWQH</sequence>
<dbReference type="AlphaFoldDB" id="A0A1J1IBI5"/>
<dbReference type="Proteomes" id="UP000183832">
    <property type="component" value="Unassembled WGS sequence"/>
</dbReference>
<proteinExistence type="predicted"/>
<accession>A0A1J1IBI5</accession>
<evidence type="ECO:0000313" key="2">
    <source>
        <dbReference type="Proteomes" id="UP000183832"/>
    </source>
</evidence>
<organism evidence="1 2">
    <name type="scientific">Clunio marinus</name>
    <dbReference type="NCBI Taxonomy" id="568069"/>
    <lineage>
        <taxon>Eukaryota</taxon>
        <taxon>Metazoa</taxon>
        <taxon>Ecdysozoa</taxon>
        <taxon>Arthropoda</taxon>
        <taxon>Hexapoda</taxon>
        <taxon>Insecta</taxon>
        <taxon>Pterygota</taxon>
        <taxon>Neoptera</taxon>
        <taxon>Endopterygota</taxon>
        <taxon>Diptera</taxon>
        <taxon>Nematocera</taxon>
        <taxon>Chironomoidea</taxon>
        <taxon>Chironomidae</taxon>
        <taxon>Clunio</taxon>
    </lineage>
</organism>
<gene>
    <name evidence="1" type="ORF">CLUMA_CG011025</name>
</gene>
<protein>
    <submittedName>
        <fullName evidence="1">CLUMA_CG011025, isoform A</fullName>
    </submittedName>
</protein>
<keyword evidence="2" id="KW-1185">Reference proteome</keyword>
<name>A0A1J1IBI5_9DIPT</name>
<reference evidence="1 2" key="1">
    <citation type="submission" date="2015-04" db="EMBL/GenBank/DDBJ databases">
        <authorList>
            <person name="Syromyatnikov M.Y."/>
            <person name="Popov V.N."/>
        </authorList>
    </citation>
    <scope>NUCLEOTIDE SEQUENCE [LARGE SCALE GENOMIC DNA]</scope>
</reference>
<dbReference type="EMBL" id="CVRI01000047">
    <property type="protein sequence ID" value="CRK97639.1"/>
    <property type="molecule type" value="Genomic_DNA"/>
</dbReference>
<evidence type="ECO:0000313" key="1">
    <source>
        <dbReference type="EMBL" id="CRK97639.1"/>
    </source>
</evidence>